<sequence>MLSSRQLFLQHLAQTSDAPLALEIDRAEGIYMYGPTGKSYIDLISGISVSNLGHRHPKVMAAIAAQSERYLHTLVYGEFILSPQVQLAKYLADLLPASLSSCYFVNSGTEATEGAMKLAKRYTGRAEIIACETSYHGSSQGALSLMSTDFFTAPFRPLLPNINHIAFNSWPDLDKITEKTAAVIIEPVRAEKGVENPLEGYLKALRARCTAVGALLIFDEIQVGCGRTGSFFAFEQFDVVPDILLLAKGFGGGMPIGAFIASQEIMQVLSHNPFLGHITTFGGHPLCCAAALANLKVLKEEYEELIGTVKEKEALFLSLLKHPKIKTVRSAGLLMAVQLSSYEQTKSIILKCMEKGLISDWFLFNDSAIRIAPPLIISPQQIHQAAAFLLEAIDEVDGPTYDKNN</sequence>
<dbReference type="InterPro" id="IPR050103">
    <property type="entry name" value="Class-III_PLP-dep_AT"/>
</dbReference>
<dbReference type="Pfam" id="PF00202">
    <property type="entry name" value="Aminotran_3"/>
    <property type="match status" value="1"/>
</dbReference>
<dbReference type="Proteomes" id="UP000007519">
    <property type="component" value="Chromosome"/>
</dbReference>
<accession>H6L2C0</accession>
<keyword evidence="3 7" id="KW-0808">Transferase</keyword>
<dbReference type="RefSeq" id="WP_015692378.1">
    <property type="nucleotide sequence ID" value="NC_016940.1"/>
</dbReference>
<dbReference type="GO" id="GO:0042802">
    <property type="term" value="F:identical protein binding"/>
    <property type="evidence" value="ECO:0007669"/>
    <property type="project" value="TreeGrafter"/>
</dbReference>
<reference evidence="7 8" key="1">
    <citation type="journal article" date="2012" name="Stand. Genomic Sci.">
        <title>Complete genome sequencing and analysis of Saprospira grandis str. Lewin, a predatory marine bacterium.</title>
        <authorList>
            <person name="Saw J.H."/>
            <person name="Yuryev A."/>
            <person name="Kanbe M."/>
            <person name="Hou S."/>
            <person name="Young A.G."/>
            <person name="Aizawa S."/>
            <person name="Alam M."/>
        </authorList>
    </citation>
    <scope>NUCLEOTIDE SEQUENCE [LARGE SCALE GENOMIC DNA]</scope>
    <source>
        <strain evidence="7 8">Lewin</strain>
    </source>
</reference>
<evidence type="ECO:0000313" key="8">
    <source>
        <dbReference type="Proteomes" id="UP000007519"/>
    </source>
</evidence>
<keyword evidence="2 7" id="KW-0032">Aminotransferase</keyword>
<name>H6L2C0_SAPGL</name>
<dbReference type="KEGG" id="sgn:SGRA_2027"/>
<dbReference type="InterPro" id="IPR015422">
    <property type="entry name" value="PyrdxlP-dep_Trfase_small"/>
</dbReference>
<gene>
    <name evidence="7" type="primary">argD</name>
    <name evidence="7" type="ordered locus">SGRA_2027</name>
</gene>
<evidence type="ECO:0000313" key="7">
    <source>
        <dbReference type="EMBL" id="AFC24758.1"/>
    </source>
</evidence>
<dbReference type="InterPro" id="IPR049704">
    <property type="entry name" value="Aminotrans_3_PPA_site"/>
</dbReference>
<dbReference type="EMBL" id="CP002831">
    <property type="protein sequence ID" value="AFC24758.1"/>
    <property type="molecule type" value="Genomic_DNA"/>
</dbReference>
<dbReference type="InterPro" id="IPR015421">
    <property type="entry name" value="PyrdxlP-dep_Trfase_major"/>
</dbReference>
<proteinExistence type="inferred from homology"/>
<dbReference type="InterPro" id="IPR005814">
    <property type="entry name" value="Aminotrans_3"/>
</dbReference>
<evidence type="ECO:0000256" key="5">
    <source>
        <dbReference type="RuleBase" id="RU003560"/>
    </source>
</evidence>
<feature type="coiled-coil region" evidence="6">
    <location>
        <begin position="288"/>
        <end position="315"/>
    </location>
</feature>
<dbReference type="STRING" id="984262.SGRA_2027"/>
<comment type="similarity">
    <text evidence="5">Belongs to the class-III pyridoxal-phosphate-dependent aminotransferase family.</text>
</comment>
<dbReference type="PANTHER" id="PTHR11986">
    <property type="entry name" value="AMINOTRANSFERASE CLASS III"/>
    <property type="match status" value="1"/>
</dbReference>
<dbReference type="Gene3D" id="3.90.1150.10">
    <property type="entry name" value="Aspartate Aminotransferase, domain 1"/>
    <property type="match status" value="1"/>
</dbReference>
<dbReference type="GO" id="GO:0003992">
    <property type="term" value="F:N2-acetyl-L-ornithine:2-oxoglutarate 5-aminotransferase activity"/>
    <property type="evidence" value="ECO:0007669"/>
    <property type="project" value="UniProtKB-EC"/>
</dbReference>
<dbReference type="FunFam" id="3.40.640.10:FF:000004">
    <property type="entry name" value="Acetylornithine aminotransferase"/>
    <property type="match status" value="1"/>
</dbReference>
<comment type="cofactor">
    <cofactor evidence="1">
        <name>pyridoxal 5'-phosphate</name>
        <dbReference type="ChEBI" id="CHEBI:597326"/>
    </cofactor>
</comment>
<evidence type="ECO:0000256" key="6">
    <source>
        <dbReference type="SAM" id="Coils"/>
    </source>
</evidence>
<dbReference type="GO" id="GO:0030170">
    <property type="term" value="F:pyridoxal phosphate binding"/>
    <property type="evidence" value="ECO:0007669"/>
    <property type="project" value="InterPro"/>
</dbReference>
<protein>
    <submittedName>
        <fullName evidence="7">Aminotransferase class-III</fullName>
        <ecNumber evidence="7">2.6.1.11</ecNumber>
    </submittedName>
</protein>
<dbReference type="PIRSF" id="PIRSF000521">
    <property type="entry name" value="Transaminase_4ab_Lys_Orn"/>
    <property type="match status" value="1"/>
</dbReference>
<evidence type="ECO:0000256" key="1">
    <source>
        <dbReference type="ARBA" id="ARBA00001933"/>
    </source>
</evidence>
<dbReference type="PANTHER" id="PTHR11986:SF79">
    <property type="entry name" value="ACETYLORNITHINE AMINOTRANSFERASE, MITOCHONDRIAL"/>
    <property type="match status" value="1"/>
</dbReference>
<dbReference type="EC" id="2.6.1.11" evidence="7"/>
<dbReference type="Gene3D" id="3.40.640.10">
    <property type="entry name" value="Type I PLP-dependent aspartate aminotransferase-like (Major domain)"/>
    <property type="match status" value="1"/>
</dbReference>
<dbReference type="eggNOG" id="COG4992">
    <property type="taxonomic scope" value="Bacteria"/>
</dbReference>
<keyword evidence="6" id="KW-0175">Coiled coil</keyword>
<evidence type="ECO:0000256" key="3">
    <source>
        <dbReference type="ARBA" id="ARBA00022679"/>
    </source>
</evidence>
<keyword evidence="8" id="KW-1185">Reference proteome</keyword>
<evidence type="ECO:0000256" key="2">
    <source>
        <dbReference type="ARBA" id="ARBA00022576"/>
    </source>
</evidence>
<dbReference type="InterPro" id="IPR015424">
    <property type="entry name" value="PyrdxlP-dep_Trfase"/>
</dbReference>
<evidence type="ECO:0000256" key="4">
    <source>
        <dbReference type="ARBA" id="ARBA00022898"/>
    </source>
</evidence>
<dbReference type="AlphaFoldDB" id="H6L2C0"/>
<dbReference type="SUPFAM" id="SSF53383">
    <property type="entry name" value="PLP-dependent transferases"/>
    <property type="match status" value="1"/>
</dbReference>
<dbReference type="OrthoDB" id="730777at2"/>
<dbReference type="HOGENOM" id="CLU_016922_10_1_10"/>
<dbReference type="PROSITE" id="PS00600">
    <property type="entry name" value="AA_TRANSFER_CLASS_3"/>
    <property type="match status" value="1"/>
</dbReference>
<dbReference type="CDD" id="cd00610">
    <property type="entry name" value="OAT_like"/>
    <property type="match status" value="1"/>
</dbReference>
<keyword evidence="4 5" id="KW-0663">Pyridoxal phosphate</keyword>
<organism evidence="7 8">
    <name type="scientific">Saprospira grandis (strain Lewin)</name>
    <dbReference type="NCBI Taxonomy" id="984262"/>
    <lineage>
        <taxon>Bacteria</taxon>
        <taxon>Pseudomonadati</taxon>
        <taxon>Bacteroidota</taxon>
        <taxon>Saprospiria</taxon>
        <taxon>Saprospirales</taxon>
        <taxon>Saprospiraceae</taxon>
        <taxon>Saprospira</taxon>
    </lineage>
</organism>